<evidence type="ECO:0000313" key="1">
    <source>
        <dbReference type="EMBL" id="TNC26401.1"/>
    </source>
</evidence>
<gene>
    <name evidence="1" type="ORF">FG385_11615</name>
</gene>
<dbReference type="RefSeq" id="WP_139096690.1">
    <property type="nucleotide sequence ID" value="NZ_VDFW01000008.1"/>
</dbReference>
<proteinExistence type="predicted"/>
<keyword evidence="2" id="KW-1185">Reference proteome</keyword>
<comment type="caution">
    <text evidence="1">The sequence shown here is derived from an EMBL/GenBank/DDBJ whole genome shotgun (WGS) entry which is preliminary data.</text>
</comment>
<sequence length="356" mass="39762">MQKTLRSPFADIRLPRPDWFDASIKTVLDGADATLSAGSIRELEQVTAELLGAELYRAVQEGHGGLQFDWWFHELADAAATRSRENRDEAIERLLHGMAAIGSPALRSYAEQHLPKRALNDWPRVTTTGEIWRMRDAYGTRFGVIAGFSYPGVFLFDVDASGFSTLVGAGVFDDVEQAGAAWREWVGDSAQGVLPTPAGTAGDLHCLVESESADIMGDESRNAMDNWFRVNRRLHDLAELDLLPDPPNLYHDVDLMPMTDEFTGWYSTQHRTPPDPEVIEAIAEDWMEGKLPETWFSVSPRRVAHLRALVSDWVPEFGKPGEAMLSDWVRWLTERNAIPAHLTEPVLAALTAPLER</sequence>
<dbReference type="AlphaFoldDB" id="A0A5C4M119"/>
<accession>A0A5C4M119</accession>
<evidence type="ECO:0000313" key="2">
    <source>
        <dbReference type="Proteomes" id="UP000305546"/>
    </source>
</evidence>
<dbReference type="Proteomes" id="UP000305546">
    <property type="component" value="Unassembled WGS sequence"/>
</dbReference>
<protein>
    <submittedName>
        <fullName evidence="1">Uncharacterized protein</fullName>
    </submittedName>
</protein>
<name>A0A5C4M119_9PSEU</name>
<dbReference type="OrthoDB" id="3206885at2"/>
<dbReference type="EMBL" id="VDFW01000008">
    <property type="protein sequence ID" value="TNC26401.1"/>
    <property type="molecule type" value="Genomic_DNA"/>
</dbReference>
<reference evidence="1 2" key="1">
    <citation type="submission" date="2019-06" db="EMBL/GenBank/DDBJ databases">
        <title>Amycolatopsis alkalitolerans sp. nov., isolated from Gastrodia elata Blume.</title>
        <authorList>
            <person name="Narsing Rao M.P."/>
            <person name="Li W.J."/>
        </authorList>
    </citation>
    <scope>NUCLEOTIDE SEQUENCE [LARGE SCALE GENOMIC DNA]</scope>
    <source>
        <strain evidence="1 2">SYSUP0005</strain>
    </source>
</reference>
<organism evidence="1 2">
    <name type="scientific">Amycolatopsis alkalitolerans</name>
    <dbReference type="NCBI Taxonomy" id="2547244"/>
    <lineage>
        <taxon>Bacteria</taxon>
        <taxon>Bacillati</taxon>
        <taxon>Actinomycetota</taxon>
        <taxon>Actinomycetes</taxon>
        <taxon>Pseudonocardiales</taxon>
        <taxon>Pseudonocardiaceae</taxon>
        <taxon>Amycolatopsis</taxon>
    </lineage>
</organism>